<gene>
    <name evidence="3" type="ORF">GCM10011614_14720</name>
</gene>
<dbReference type="InterPro" id="IPR055170">
    <property type="entry name" value="GFO_IDH_MocA-like_dom"/>
</dbReference>
<feature type="domain" description="Gfo/Idh/MocA-like oxidoreductase N-terminal" evidence="1">
    <location>
        <begin position="5"/>
        <end position="126"/>
    </location>
</feature>
<dbReference type="InterPro" id="IPR051317">
    <property type="entry name" value="Gfo/Idh/MocA_oxidoreduct"/>
</dbReference>
<protein>
    <recommendedName>
        <fullName evidence="5">Gfo/Idh/MocA family oxidoreductase</fullName>
    </recommendedName>
</protein>
<keyword evidence="4" id="KW-1185">Reference proteome</keyword>
<accession>A0A918PDA3</accession>
<dbReference type="SUPFAM" id="SSF55347">
    <property type="entry name" value="Glyceraldehyde-3-phosphate dehydrogenase-like, C-terminal domain"/>
    <property type="match status" value="1"/>
</dbReference>
<dbReference type="AlphaFoldDB" id="A0A918PDA3"/>
<dbReference type="Gene3D" id="3.40.50.720">
    <property type="entry name" value="NAD(P)-binding Rossmann-like Domain"/>
    <property type="match status" value="1"/>
</dbReference>
<dbReference type="Gene3D" id="3.30.360.10">
    <property type="entry name" value="Dihydrodipicolinate Reductase, domain 2"/>
    <property type="match status" value="1"/>
</dbReference>
<evidence type="ECO:0000259" key="1">
    <source>
        <dbReference type="Pfam" id="PF01408"/>
    </source>
</evidence>
<dbReference type="InterPro" id="IPR000683">
    <property type="entry name" value="Gfo/Idh/MocA-like_OxRdtase_N"/>
</dbReference>
<feature type="domain" description="GFO/IDH/MocA-like oxidoreductase" evidence="2">
    <location>
        <begin position="137"/>
        <end position="250"/>
    </location>
</feature>
<dbReference type="Pfam" id="PF01408">
    <property type="entry name" value="GFO_IDH_MocA"/>
    <property type="match status" value="1"/>
</dbReference>
<dbReference type="PANTHER" id="PTHR43708">
    <property type="entry name" value="CONSERVED EXPRESSED OXIDOREDUCTASE (EUROFUNG)"/>
    <property type="match status" value="1"/>
</dbReference>
<reference evidence="3" key="1">
    <citation type="journal article" date="2014" name="Int. J. Syst. Evol. Microbiol.">
        <title>Complete genome sequence of Corynebacterium casei LMG S-19264T (=DSM 44701T), isolated from a smear-ripened cheese.</title>
        <authorList>
            <consortium name="US DOE Joint Genome Institute (JGI-PGF)"/>
            <person name="Walter F."/>
            <person name="Albersmeier A."/>
            <person name="Kalinowski J."/>
            <person name="Ruckert C."/>
        </authorList>
    </citation>
    <scope>NUCLEOTIDE SEQUENCE</scope>
    <source>
        <strain evidence="3">KCTC 32255</strain>
    </source>
</reference>
<evidence type="ECO:0000313" key="3">
    <source>
        <dbReference type="EMBL" id="GGZ00707.1"/>
    </source>
</evidence>
<dbReference type="Pfam" id="PF22725">
    <property type="entry name" value="GFO_IDH_MocA_C3"/>
    <property type="match status" value="1"/>
</dbReference>
<dbReference type="GO" id="GO:0000166">
    <property type="term" value="F:nucleotide binding"/>
    <property type="evidence" value="ECO:0007669"/>
    <property type="project" value="InterPro"/>
</dbReference>
<reference evidence="3" key="2">
    <citation type="submission" date="2020-09" db="EMBL/GenBank/DDBJ databases">
        <authorList>
            <person name="Sun Q."/>
            <person name="Kim S."/>
        </authorList>
    </citation>
    <scope>NUCLEOTIDE SEQUENCE</scope>
    <source>
        <strain evidence="3">KCTC 32255</strain>
    </source>
</reference>
<dbReference type="PANTHER" id="PTHR43708:SF4">
    <property type="entry name" value="OXIDOREDUCTASE YCEM-RELATED"/>
    <property type="match status" value="1"/>
</dbReference>
<dbReference type="SUPFAM" id="SSF51735">
    <property type="entry name" value="NAD(P)-binding Rossmann-fold domains"/>
    <property type="match status" value="1"/>
</dbReference>
<organism evidence="3 4">
    <name type="scientific">Novosphingobium colocasiae</name>
    <dbReference type="NCBI Taxonomy" id="1256513"/>
    <lineage>
        <taxon>Bacteria</taxon>
        <taxon>Pseudomonadati</taxon>
        <taxon>Pseudomonadota</taxon>
        <taxon>Alphaproteobacteria</taxon>
        <taxon>Sphingomonadales</taxon>
        <taxon>Sphingomonadaceae</taxon>
        <taxon>Novosphingobium</taxon>
    </lineage>
</organism>
<name>A0A918PDA3_9SPHN</name>
<comment type="caution">
    <text evidence="3">The sequence shown here is derived from an EMBL/GenBank/DDBJ whole genome shotgun (WGS) entry which is preliminary data.</text>
</comment>
<proteinExistence type="predicted"/>
<sequence length="349" mass="38048">MAEPLRIAVVGLGWVGQARHLPSLFASDRFRLVGVIDRREGRAAEVAARYKGVRSATASRLADVPWMDEVDAISVATAPMAHHDLVCEALARGLHVITEKPFAMSPVEGEAMVHAAAAAQRTLAVVHNFQFARSMKRLHADLASGRIGALRSIRAVQVGNPGRRLPTWYEDLPLGLFYDESPHLLYLLASVVGPLGLVKAVSRESRKGLNTPDQVDAWFAAQGTDIPITLSCNFESSLSEWYLMVHGEHGVGVVDVFRDIYLRLRNDGAHGTADVIRTSLSATAQHWWQHIASGIPHLTGRLRYGNDEVFDRFARAARGEAGAAAPIDAAAALRTLALQHSVIETRDRV</sequence>
<dbReference type="InterPro" id="IPR036291">
    <property type="entry name" value="NAD(P)-bd_dom_sf"/>
</dbReference>
<dbReference type="EMBL" id="BMZA01000003">
    <property type="protein sequence ID" value="GGZ00707.1"/>
    <property type="molecule type" value="Genomic_DNA"/>
</dbReference>
<dbReference type="Proteomes" id="UP000648075">
    <property type="component" value="Unassembled WGS sequence"/>
</dbReference>
<dbReference type="RefSeq" id="WP_189620501.1">
    <property type="nucleotide sequence ID" value="NZ_BMZA01000003.1"/>
</dbReference>
<evidence type="ECO:0000259" key="2">
    <source>
        <dbReference type="Pfam" id="PF22725"/>
    </source>
</evidence>
<evidence type="ECO:0000313" key="4">
    <source>
        <dbReference type="Proteomes" id="UP000648075"/>
    </source>
</evidence>
<evidence type="ECO:0008006" key="5">
    <source>
        <dbReference type="Google" id="ProtNLM"/>
    </source>
</evidence>